<evidence type="ECO:0000256" key="1">
    <source>
        <dbReference type="ARBA" id="ARBA00022679"/>
    </source>
</evidence>
<dbReference type="InterPro" id="IPR036554">
    <property type="entry name" value="GHMP_kinase_C_sf"/>
</dbReference>
<dbReference type="Gene3D" id="3.30.70.890">
    <property type="entry name" value="GHMP kinase, C-terminal domain"/>
    <property type="match status" value="1"/>
</dbReference>
<dbReference type="InterPro" id="IPR013750">
    <property type="entry name" value="GHMP_kinase_C_dom"/>
</dbReference>
<name>A0AAI8FT27_FRATH</name>
<keyword evidence="4" id="KW-0067">ATP-binding</keyword>
<dbReference type="GO" id="GO:0016301">
    <property type="term" value="F:kinase activity"/>
    <property type="evidence" value="ECO:0007669"/>
    <property type="project" value="UniProtKB-KW"/>
</dbReference>
<organism evidence="6 7">
    <name type="scientific">Francisella tularensis subsp. holarctica (strain LVS)</name>
    <dbReference type="NCBI Taxonomy" id="376619"/>
    <lineage>
        <taxon>Bacteria</taxon>
        <taxon>Pseudomonadati</taxon>
        <taxon>Pseudomonadota</taxon>
        <taxon>Gammaproteobacteria</taxon>
        <taxon>Thiotrichales</taxon>
        <taxon>Francisellaceae</taxon>
        <taxon>Francisella</taxon>
    </lineage>
</organism>
<dbReference type="PANTHER" id="PTHR20861:SF1">
    <property type="entry name" value="HOMOSERINE KINASE"/>
    <property type="match status" value="1"/>
</dbReference>
<accession>A0AAI8FT27</accession>
<keyword evidence="3" id="KW-0418">Kinase</keyword>
<dbReference type="Pfam" id="PF08544">
    <property type="entry name" value="GHMP_kinases_C"/>
    <property type="match status" value="1"/>
</dbReference>
<protein>
    <recommendedName>
        <fullName evidence="5">GHMP kinase C-terminal domain-containing protein</fullName>
    </recommendedName>
</protein>
<evidence type="ECO:0000256" key="3">
    <source>
        <dbReference type="ARBA" id="ARBA00022777"/>
    </source>
</evidence>
<feature type="domain" description="GHMP kinase C-terminal" evidence="5">
    <location>
        <begin position="11"/>
        <end position="88"/>
    </location>
</feature>
<sequence>MLCRACLAATISALYTQDIELLGQSLKDILIEPRRSKLITGFYDVQKAAYATGAIACGISGSGPTMFALVRKQHDANIVTKAMQDKFKEFNLNSNSWISAMSDKGAYILEKK</sequence>
<keyword evidence="1" id="KW-0808">Transferase</keyword>
<evidence type="ECO:0000313" key="6">
    <source>
        <dbReference type="EMBL" id="AJI59118.1"/>
    </source>
</evidence>
<dbReference type="SUPFAM" id="SSF55060">
    <property type="entry name" value="GHMP Kinase, C-terminal domain"/>
    <property type="match status" value="1"/>
</dbReference>
<keyword evidence="2" id="KW-0547">Nucleotide-binding</keyword>
<evidence type="ECO:0000256" key="2">
    <source>
        <dbReference type="ARBA" id="ARBA00022741"/>
    </source>
</evidence>
<dbReference type="PANTHER" id="PTHR20861">
    <property type="entry name" value="HOMOSERINE/4-DIPHOSPHOCYTIDYL-2-C-METHYL-D-ERYTHRITOL KINASE"/>
    <property type="match status" value="1"/>
</dbReference>
<dbReference type="EMBL" id="CP009694">
    <property type="protein sequence ID" value="AJI59118.1"/>
    <property type="molecule type" value="Genomic_DNA"/>
</dbReference>
<reference evidence="6 7" key="1">
    <citation type="journal article" date="2015" name="Genome Announc.">
        <title>Genome sequencing of 18 francisella strains to aid in assay development and testing.</title>
        <authorList>
            <person name="Johnson S.L."/>
            <person name="Daligault H.E."/>
            <person name="Davenport K.W."/>
            <person name="Coyne S.R."/>
            <person name="Frey K.G."/>
            <person name="Koroleva G.I."/>
            <person name="Broomall S.M."/>
            <person name="Bishop-Lilly K.A."/>
            <person name="Bruce D.C."/>
            <person name="Chertkov O."/>
            <person name="Freitas T."/>
            <person name="Jaissle J."/>
            <person name="Ladner J.T."/>
            <person name="Rosenzweig C.N."/>
            <person name="Gibbons H.S."/>
            <person name="Palacios G.F."/>
            <person name="Redden C.L."/>
            <person name="Xu Y."/>
            <person name="Minogue T.D."/>
            <person name="Chain P.S."/>
        </authorList>
    </citation>
    <scope>NUCLEOTIDE SEQUENCE [LARGE SCALE GENOMIC DNA]</scope>
    <source>
        <strain evidence="6 7">LVS</strain>
    </source>
</reference>
<dbReference type="Proteomes" id="UP000031874">
    <property type="component" value="Chromosome"/>
</dbReference>
<evidence type="ECO:0000256" key="4">
    <source>
        <dbReference type="ARBA" id="ARBA00022840"/>
    </source>
</evidence>
<dbReference type="AlphaFoldDB" id="A0AAI8FT27"/>
<proteinExistence type="predicted"/>
<gene>
    <name evidence="6" type="ORF">AW21_1361</name>
</gene>
<dbReference type="GO" id="GO:0005524">
    <property type="term" value="F:ATP binding"/>
    <property type="evidence" value="ECO:0007669"/>
    <property type="project" value="UniProtKB-KW"/>
</dbReference>
<evidence type="ECO:0000259" key="5">
    <source>
        <dbReference type="Pfam" id="PF08544"/>
    </source>
</evidence>
<evidence type="ECO:0000313" key="7">
    <source>
        <dbReference type="Proteomes" id="UP000031874"/>
    </source>
</evidence>